<evidence type="ECO:0000313" key="4">
    <source>
        <dbReference type="Proteomes" id="UP000593560"/>
    </source>
</evidence>
<comment type="caution">
    <text evidence="3">The sequence shown here is derived from an EMBL/GenBank/DDBJ whole genome shotgun (WGS) entry which is preliminary data.</text>
</comment>
<evidence type="ECO:0000313" key="3">
    <source>
        <dbReference type="EMBL" id="MBA0812112.1"/>
    </source>
</evidence>
<dbReference type="Pfam" id="PF10539">
    <property type="entry name" value="Dev_Cell_Death"/>
    <property type="match status" value="1"/>
</dbReference>
<dbReference type="PANTHER" id="PTHR46444">
    <property type="entry name" value="DCD (DEVELOPMENT AND CELL DEATH) DOMAIN PROTEIN-RELATED"/>
    <property type="match status" value="1"/>
</dbReference>
<evidence type="ECO:0000259" key="2">
    <source>
        <dbReference type="PROSITE" id="PS51222"/>
    </source>
</evidence>
<name>A0A7J9HQK6_9ROSI</name>
<accession>A0A7J9HQK6</accession>
<dbReference type="PANTHER" id="PTHR46444:SF9">
    <property type="entry name" value="DCD (DEVELOPMENT AND CELL DEATH) DOMAIN PROTEIN"/>
    <property type="match status" value="1"/>
</dbReference>
<gene>
    <name evidence="3" type="ORF">Gohar_026106</name>
</gene>
<dbReference type="AlphaFoldDB" id="A0A7J9HQK6"/>
<feature type="region of interest" description="Disordered" evidence="1">
    <location>
        <begin position="614"/>
        <end position="648"/>
    </location>
</feature>
<feature type="region of interest" description="Disordered" evidence="1">
    <location>
        <begin position="852"/>
        <end position="887"/>
    </location>
</feature>
<proteinExistence type="predicted"/>
<organism evidence="3 4">
    <name type="scientific">Gossypium harknessii</name>
    <dbReference type="NCBI Taxonomy" id="34285"/>
    <lineage>
        <taxon>Eukaryota</taxon>
        <taxon>Viridiplantae</taxon>
        <taxon>Streptophyta</taxon>
        <taxon>Embryophyta</taxon>
        <taxon>Tracheophyta</taxon>
        <taxon>Spermatophyta</taxon>
        <taxon>Magnoliopsida</taxon>
        <taxon>eudicotyledons</taxon>
        <taxon>Gunneridae</taxon>
        <taxon>Pentapetalae</taxon>
        <taxon>rosids</taxon>
        <taxon>malvids</taxon>
        <taxon>Malvales</taxon>
        <taxon>Malvaceae</taxon>
        <taxon>Malvoideae</taxon>
        <taxon>Gossypium</taxon>
    </lineage>
</organism>
<reference evidence="3 4" key="1">
    <citation type="journal article" date="2019" name="Genome Biol. Evol.">
        <title>Insights into the evolution of the New World diploid cottons (Gossypium, subgenus Houzingenia) based on genome sequencing.</title>
        <authorList>
            <person name="Grover C.E."/>
            <person name="Arick M.A. 2nd"/>
            <person name="Thrash A."/>
            <person name="Conover J.L."/>
            <person name="Sanders W.S."/>
            <person name="Peterson D.G."/>
            <person name="Frelichowski J.E."/>
            <person name="Scheffler J.A."/>
            <person name="Scheffler B.E."/>
            <person name="Wendel J.F."/>
        </authorList>
    </citation>
    <scope>NUCLEOTIDE SEQUENCE [LARGE SCALE GENOMIC DNA]</scope>
    <source>
        <strain evidence="3">0</strain>
        <tissue evidence="3">Leaf</tissue>
    </source>
</reference>
<dbReference type="PROSITE" id="PS51222">
    <property type="entry name" value="DCD"/>
    <property type="match status" value="1"/>
</dbReference>
<feature type="compositionally biased region" description="Low complexity" evidence="1">
    <location>
        <begin position="860"/>
        <end position="871"/>
    </location>
</feature>
<keyword evidence="4" id="KW-1185">Reference proteome</keyword>
<dbReference type="OrthoDB" id="1928633at2759"/>
<evidence type="ECO:0000256" key="1">
    <source>
        <dbReference type="SAM" id="MobiDB-lite"/>
    </source>
</evidence>
<feature type="domain" description="DCD" evidence="2">
    <location>
        <begin position="13"/>
        <end position="143"/>
    </location>
</feature>
<protein>
    <recommendedName>
        <fullName evidence="2">DCD domain-containing protein</fullName>
    </recommendedName>
</protein>
<dbReference type="Proteomes" id="UP000593560">
    <property type="component" value="Unassembled WGS sequence"/>
</dbReference>
<dbReference type="InterPro" id="IPR013989">
    <property type="entry name" value="Dev_and_cell_death_domain"/>
</dbReference>
<dbReference type="SMART" id="SM00767">
    <property type="entry name" value="DCD"/>
    <property type="match status" value="1"/>
</dbReference>
<dbReference type="EMBL" id="JABFAD010000011">
    <property type="protein sequence ID" value="MBA0812112.1"/>
    <property type="molecule type" value="Genomic_DNA"/>
</dbReference>
<sequence length="973" mass="109451">MGDAMKNSFPGGRPEFGAIFMSNNATKRECLRRKVFALPYSQYHFVKQVKAGMILFLFEFERRELHGVFQASSDGEMNILPHAFNSSGKQYPAQVKFIFMWNCHPLSENEFREAIRENYFSKNKFNFGLSEDQVRRLLSLFNLKRMKDQAPQRWLTGSKVARPSGSSTSKTRRLVDNSPMNNQMPRECGVDNHHGLDISTMHQGDSFYNDDRQTDDGRFGTYTDVEYEHKASAFLNECFRDLMGKVEGNMVSGEYARSDRVDTEWKTGMELQPAVSAGYSSGNFRSISKDVRFAKSDRTETKCYKDDGFAPTISTAYPTSFQSKVNPLVYSSKHVLETGSFIDDPIRPSSAFLPSMEMQNSNVSYPMNFEDSIITNSLPHESDVPTMNHWGSSYSGFSQEHASLQEYANHDSCVGHVIGTSKNQSFPSLLETRRTVITSDVNSGSGGFIPLPYSNSYECSSRTSLQRPDYLDDLAAEYSKKECCGDLSLLKPSLAHVTSEIRNNVRISEHSSSYRTSPSKFPSLTFSDRYPTSIQDRYDFQVPERESDTEFGNVGFMFKECQPHGESFYNDNRTIEDGRFAIYKKVENENKEGQQHIHEPVNVDYHEVTSLCPSPYQNSNRQKKRSVFSRLALPRKIREPENNTPLRTADIDRHSSVDEVMDILHRSRKYWVKTSCKQLLKHNDDADKCRDKKQVTRKEGSAMMSKEMNVTRKEGSAMSSKEINVKSTSFSKGNSSQRPGESTFVDFKRRSAVRKNLEDGKIKTCCETLKEKSAPAAQCKKRKLIRPDFRENESSDLGVSVDAPELVIVASADCSVNKNAESIRISVVDVNEKDLLLNVKLPNAVCQTAVKGNNSDKEGSSSNSEQFSAESFLASGSADEGGKESLKNHCTSSMTSISCGDMHVDIKQAMTAIGIDGFSQDRNYASHSTFESSPKICEHNDGDRAAKSEFVYSIEQMNDLTPVGGEISISTLN</sequence>
<feature type="region of interest" description="Disordered" evidence="1">
    <location>
        <begin position="156"/>
        <end position="183"/>
    </location>
</feature>